<feature type="compositionally biased region" description="Basic residues" evidence="1">
    <location>
        <begin position="112"/>
        <end position="125"/>
    </location>
</feature>
<gene>
    <name evidence="2" type="ORF">ZEAMMB73_Zm00001d050011</name>
</gene>
<feature type="compositionally biased region" description="Low complexity" evidence="1">
    <location>
        <begin position="126"/>
        <end position="149"/>
    </location>
</feature>
<evidence type="ECO:0000313" key="2">
    <source>
        <dbReference type="EMBL" id="AQK51774.1"/>
    </source>
</evidence>
<dbReference type="AlphaFoldDB" id="A0A1D6PZC1"/>
<name>A0A1D6PZC1_MAIZE</name>
<protein>
    <submittedName>
        <fullName evidence="2">Alpha carbonic anhydrase 7</fullName>
    </submittedName>
</protein>
<feature type="region of interest" description="Disordered" evidence="1">
    <location>
        <begin position="1"/>
        <end position="158"/>
    </location>
</feature>
<organism evidence="2">
    <name type="scientific">Zea mays</name>
    <name type="common">Maize</name>
    <dbReference type="NCBI Taxonomy" id="4577"/>
    <lineage>
        <taxon>Eukaryota</taxon>
        <taxon>Viridiplantae</taxon>
        <taxon>Streptophyta</taxon>
        <taxon>Embryophyta</taxon>
        <taxon>Tracheophyta</taxon>
        <taxon>Spermatophyta</taxon>
        <taxon>Magnoliopsida</taxon>
        <taxon>Liliopsida</taxon>
        <taxon>Poales</taxon>
        <taxon>Poaceae</taxon>
        <taxon>PACMAD clade</taxon>
        <taxon>Panicoideae</taxon>
        <taxon>Andropogonodae</taxon>
        <taxon>Andropogoneae</taxon>
        <taxon>Tripsacinae</taxon>
        <taxon>Zea</taxon>
    </lineage>
</organism>
<feature type="compositionally biased region" description="Basic and acidic residues" evidence="1">
    <location>
        <begin position="17"/>
        <end position="28"/>
    </location>
</feature>
<feature type="compositionally biased region" description="Low complexity" evidence="1">
    <location>
        <begin position="62"/>
        <end position="78"/>
    </location>
</feature>
<reference evidence="2" key="1">
    <citation type="submission" date="2015-12" db="EMBL/GenBank/DDBJ databases">
        <title>Update maize B73 reference genome by single molecule sequencing technologies.</title>
        <authorList>
            <consortium name="Maize Genome Sequencing Project"/>
            <person name="Ware D."/>
        </authorList>
    </citation>
    <scope>NUCLEOTIDE SEQUENCE</scope>
    <source>
        <tissue evidence="2">Seedling</tissue>
    </source>
</reference>
<dbReference type="EMBL" id="CM000780">
    <property type="protein sequence ID" value="AQK51774.1"/>
    <property type="molecule type" value="Genomic_DNA"/>
</dbReference>
<accession>A0A1D6PZC1</accession>
<evidence type="ECO:0000256" key="1">
    <source>
        <dbReference type="SAM" id="MobiDB-lite"/>
    </source>
</evidence>
<sequence>MLARSQVRHGAAPGARELGEQGGGDRHALRDRRRGPVPASAGAVHPPDRRQAGPGGGHRRGGPPARARQGQRLLPLRGLPHHAALHRGGHLDRRQEGPHRVQAPAGAAQGSRARRKAWRRTRGRFRTSTTGTSASSAQSHTSTTSTSYGIGCTVQQRA</sequence>
<proteinExistence type="predicted"/>
<feature type="compositionally biased region" description="Basic residues" evidence="1">
    <location>
        <begin position="79"/>
        <end position="88"/>
    </location>
</feature>
<feature type="compositionally biased region" description="Basic and acidic residues" evidence="1">
    <location>
        <begin position="89"/>
        <end position="99"/>
    </location>
</feature>